<accession>A0A7Y9YFR9</accession>
<feature type="transmembrane region" description="Helical" evidence="1">
    <location>
        <begin position="39"/>
        <end position="60"/>
    </location>
</feature>
<protein>
    <submittedName>
        <fullName evidence="2">Uncharacterized protein</fullName>
    </submittedName>
</protein>
<keyword evidence="1" id="KW-0472">Membrane</keyword>
<evidence type="ECO:0000313" key="2">
    <source>
        <dbReference type="EMBL" id="NYI11448.1"/>
    </source>
</evidence>
<dbReference type="AlphaFoldDB" id="A0A7Y9YFR9"/>
<name>A0A7Y9YFR9_9ACTN</name>
<comment type="caution">
    <text evidence="2">The sequence shown here is derived from an EMBL/GenBank/DDBJ whole genome shotgun (WGS) entry which is preliminary data.</text>
</comment>
<evidence type="ECO:0000256" key="1">
    <source>
        <dbReference type="SAM" id="Phobius"/>
    </source>
</evidence>
<evidence type="ECO:0000313" key="3">
    <source>
        <dbReference type="Proteomes" id="UP000537326"/>
    </source>
</evidence>
<feature type="transmembrane region" description="Helical" evidence="1">
    <location>
        <begin position="6"/>
        <end position="27"/>
    </location>
</feature>
<keyword evidence="1" id="KW-1133">Transmembrane helix</keyword>
<gene>
    <name evidence="2" type="ORF">BKA05_002963</name>
</gene>
<keyword evidence="3" id="KW-1185">Reference proteome</keyword>
<proteinExistence type="predicted"/>
<feature type="transmembrane region" description="Helical" evidence="1">
    <location>
        <begin position="80"/>
        <end position="98"/>
    </location>
</feature>
<dbReference type="RefSeq" id="WP_179532137.1">
    <property type="nucleotide sequence ID" value="NZ_BAAAPP010000008.1"/>
</dbReference>
<keyword evidence="1" id="KW-0812">Transmembrane</keyword>
<organism evidence="2 3">
    <name type="scientific">Nocardioides marinus</name>
    <dbReference type="NCBI Taxonomy" id="374514"/>
    <lineage>
        <taxon>Bacteria</taxon>
        <taxon>Bacillati</taxon>
        <taxon>Actinomycetota</taxon>
        <taxon>Actinomycetes</taxon>
        <taxon>Propionibacteriales</taxon>
        <taxon>Nocardioidaceae</taxon>
        <taxon>Nocardioides</taxon>
    </lineage>
</organism>
<reference evidence="2 3" key="1">
    <citation type="submission" date="2020-07" db="EMBL/GenBank/DDBJ databases">
        <title>Sequencing the genomes of 1000 actinobacteria strains.</title>
        <authorList>
            <person name="Klenk H.-P."/>
        </authorList>
    </citation>
    <scope>NUCLEOTIDE SEQUENCE [LARGE SCALE GENOMIC DNA]</scope>
    <source>
        <strain evidence="2 3">DSM 18248</strain>
    </source>
</reference>
<dbReference type="Proteomes" id="UP000537326">
    <property type="component" value="Unassembled WGS sequence"/>
</dbReference>
<dbReference type="EMBL" id="JACBZI010000001">
    <property type="protein sequence ID" value="NYI11448.1"/>
    <property type="molecule type" value="Genomic_DNA"/>
</dbReference>
<sequence>MVLGMPLEYFVHEVLRVLAYAALAIVCAERWRAGAWARVGTLAGVLGAALAAYHLLSWLLYVNDQPLLMDLRADLSLDRVLYWLDLVVLAGLAAAVVLGRERAPRPVADEPTGTPVA</sequence>